<dbReference type="SUPFAM" id="SSF109993">
    <property type="entry name" value="VPS9 domain"/>
    <property type="match status" value="1"/>
</dbReference>
<dbReference type="Gene3D" id="1.20.1050.80">
    <property type="entry name" value="VPS9 domain"/>
    <property type="match status" value="1"/>
</dbReference>
<dbReference type="PROSITE" id="PS51205">
    <property type="entry name" value="VPS9"/>
    <property type="match status" value="1"/>
</dbReference>
<dbReference type="AlphaFoldDB" id="W4GVJ1"/>
<dbReference type="VEuPathDB" id="FungiDB:H257_04352"/>
<gene>
    <name evidence="3" type="ORF">H257_04352</name>
</gene>
<feature type="region of interest" description="Disordered" evidence="1">
    <location>
        <begin position="79"/>
        <end position="107"/>
    </location>
</feature>
<proteinExistence type="predicted"/>
<evidence type="ECO:0000259" key="2">
    <source>
        <dbReference type="PROSITE" id="PS51205"/>
    </source>
</evidence>
<dbReference type="InterPro" id="IPR003123">
    <property type="entry name" value="VPS9"/>
</dbReference>
<dbReference type="EMBL" id="KI913120">
    <property type="protein sequence ID" value="ETV83687.1"/>
    <property type="molecule type" value="Genomic_DNA"/>
</dbReference>
<feature type="region of interest" description="Disordered" evidence="1">
    <location>
        <begin position="290"/>
        <end position="316"/>
    </location>
</feature>
<dbReference type="RefSeq" id="XP_009827117.1">
    <property type="nucleotide sequence ID" value="XM_009828815.1"/>
</dbReference>
<reference evidence="3" key="1">
    <citation type="submission" date="2013-12" db="EMBL/GenBank/DDBJ databases">
        <title>The Genome Sequence of Aphanomyces astaci APO3.</title>
        <authorList>
            <consortium name="The Broad Institute Genomics Platform"/>
            <person name="Russ C."/>
            <person name="Tyler B."/>
            <person name="van West P."/>
            <person name="Dieguez-Uribeondo J."/>
            <person name="Young S.K."/>
            <person name="Zeng Q."/>
            <person name="Gargeya S."/>
            <person name="Fitzgerald M."/>
            <person name="Abouelleil A."/>
            <person name="Alvarado L."/>
            <person name="Chapman S.B."/>
            <person name="Gainer-Dewar J."/>
            <person name="Goldberg J."/>
            <person name="Griggs A."/>
            <person name="Gujja S."/>
            <person name="Hansen M."/>
            <person name="Howarth C."/>
            <person name="Imamovic A."/>
            <person name="Ireland A."/>
            <person name="Larimer J."/>
            <person name="McCowan C."/>
            <person name="Murphy C."/>
            <person name="Pearson M."/>
            <person name="Poon T.W."/>
            <person name="Priest M."/>
            <person name="Roberts A."/>
            <person name="Saif S."/>
            <person name="Shea T."/>
            <person name="Sykes S."/>
            <person name="Wortman J."/>
            <person name="Nusbaum C."/>
            <person name="Birren B."/>
        </authorList>
    </citation>
    <scope>NUCLEOTIDE SEQUENCE [LARGE SCALE GENOMIC DNA]</scope>
    <source>
        <strain evidence="3">APO3</strain>
    </source>
</reference>
<dbReference type="GeneID" id="20806348"/>
<name>W4GVJ1_APHAT</name>
<sequence>MDELPPPAAACAAGTPAVWMAPTWSEHPVDANFYGNASTSTTRDSPYDAVFSPVNKHKGMHVMSDIFAKKVDLTCPSNNNDDDSLSKSAATGTMRSTQKAVVERPASHPVHALRELTRDCLGANPQGGMTPPSMHLTFLRRKVESSLDDVAATMATKQQQFEATVAAAIEQQSKPHAASFPELLDLLFTCSAADAPATMPQADGLPRLCGIVTRAAHHRCMNQLHRRQRYLRSVHHILGGPHVSDVGVTSKEVASMASVDDLLRFDLKLHLLSTQRDWLHQLHLARRQSMSTTFSNHHDHRSSSSPPAAPRPPQSKHIHMKKLLEAASWYRWLQQHAHEDNNNADDDDKPALEHLADMLSEDACLSEYVDLMGTNEWRSVVQAQFENLVFATLERRVSRRVDKCGFDAAALYCEPPAAFRDNIHPSQRTKAADYRNVHADWNWLRDPQPAQVMAFVGSFTRHVRGAFAIPDDVHKSLYVFIQRMLFPRITMLCYNGAILTECARKDTLWRNQQAALRLQNHGGGVSLEQLGGSTRTAEKLRRAWPPPSSSMFPRARAAFAGMHSVVPCDLLDEMMHGVVVLHDEAAQIFGTTRIPVDTFFPLFSFVLLHTDLPFVHAQLHLLEQYALCNPPGDLNPTRNGEESYYVYCMHAAVEHVCSQVVGPLD</sequence>
<feature type="compositionally biased region" description="Polar residues" evidence="1">
    <location>
        <begin position="87"/>
        <end position="99"/>
    </location>
</feature>
<organism evidence="3">
    <name type="scientific">Aphanomyces astaci</name>
    <name type="common">Crayfish plague agent</name>
    <dbReference type="NCBI Taxonomy" id="112090"/>
    <lineage>
        <taxon>Eukaryota</taxon>
        <taxon>Sar</taxon>
        <taxon>Stramenopiles</taxon>
        <taxon>Oomycota</taxon>
        <taxon>Saprolegniomycetes</taxon>
        <taxon>Saprolegniales</taxon>
        <taxon>Verrucalvaceae</taxon>
        <taxon>Aphanomyces</taxon>
    </lineage>
</organism>
<feature type="domain" description="VPS9" evidence="2">
    <location>
        <begin position="503"/>
        <end position="665"/>
    </location>
</feature>
<evidence type="ECO:0000256" key="1">
    <source>
        <dbReference type="SAM" id="MobiDB-lite"/>
    </source>
</evidence>
<dbReference type="OrthoDB" id="157835at2759"/>
<evidence type="ECO:0000313" key="3">
    <source>
        <dbReference type="EMBL" id="ETV83687.1"/>
    </source>
</evidence>
<protein>
    <recommendedName>
        <fullName evidence="2">VPS9 domain-containing protein</fullName>
    </recommendedName>
</protein>
<accession>W4GVJ1</accession>
<dbReference type="InterPro" id="IPR037191">
    <property type="entry name" value="VPS9_dom_sf"/>
</dbReference>